<proteinExistence type="predicted"/>
<evidence type="ECO:0000313" key="2">
    <source>
        <dbReference type="Proteomes" id="UP000014028"/>
    </source>
</evidence>
<dbReference type="RefSeq" id="WP_016121864.1">
    <property type="nucleotide sequence ID" value="NZ_KB976822.1"/>
</dbReference>
<dbReference type="EMBL" id="AHFK01000022">
    <property type="protein sequence ID" value="EOQ18639.1"/>
    <property type="molecule type" value="Genomic_DNA"/>
</dbReference>
<sequence length="59" mass="6775">MNVYVLIRETFTYCGDCAVISAVKIEGVFTQELDAKLALLDSIGIEYDYFYIEEKELVE</sequence>
<protein>
    <submittedName>
        <fullName evidence="1">Uncharacterized protein</fullName>
    </submittedName>
</protein>
<evidence type="ECO:0000313" key="1">
    <source>
        <dbReference type="EMBL" id="EOQ18639.1"/>
    </source>
</evidence>
<organism evidence="1 2">
    <name type="scientific">Bacillus cereus VD184</name>
    <dbReference type="NCBI Taxonomy" id="1053242"/>
    <lineage>
        <taxon>Bacteria</taxon>
        <taxon>Bacillati</taxon>
        <taxon>Bacillota</taxon>
        <taxon>Bacilli</taxon>
        <taxon>Bacillales</taxon>
        <taxon>Bacillaceae</taxon>
        <taxon>Bacillus</taxon>
        <taxon>Bacillus cereus group</taxon>
    </lineage>
</organism>
<dbReference type="Proteomes" id="UP000014028">
    <property type="component" value="Unassembled WGS sequence"/>
</dbReference>
<name>A0A9W5RB64_BACCE</name>
<accession>A0A9W5RB64</accession>
<gene>
    <name evidence="1" type="ORF">IKC_05140</name>
</gene>
<reference evidence="1 2" key="1">
    <citation type="submission" date="2012-12" db="EMBL/GenBank/DDBJ databases">
        <title>The Genome Sequence of Bacillus cereus VD184.</title>
        <authorList>
            <consortium name="The Broad Institute Genome Sequencing Platform"/>
            <consortium name="The Broad Institute Genome Sequencing Center for Infectious Disease"/>
            <person name="Feldgarden M."/>
            <person name="Van der Auwera G.A."/>
            <person name="Mahillon J."/>
            <person name="Duprez V."/>
            <person name="Timmery S."/>
            <person name="Mattelet C."/>
            <person name="Dierick K."/>
            <person name="Sun M."/>
            <person name="Yu Z."/>
            <person name="Zhu L."/>
            <person name="Hu X."/>
            <person name="Shank E.B."/>
            <person name="Swiecicka I."/>
            <person name="Hansen B.M."/>
            <person name="Andrup L."/>
            <person name="Walker B."/>
            <person name="Young S.K."/>
            <person name="Zeng Q."/>
            <person name="Gargeya S."/>
            <person name="Fitzgerald M."/>
            <person name="Haas B."/>
            <person name="Abouelleil A."/>
            <person name="Alvarado L."/>
            <person name="Arachchi H.M."/>
            <person name="Berlin A.M."/>
            <person name="Chapman S.B."/>
            <person name="Dewar J."/>
            <person name="Goldberg J."/>
            <person name="Griggs A."/>
            <person name="Gujja S."/>
            <person name="Hansen M."/>
            <person name="Howarth C."/>
            <person name="Imamovic A."/>
            <person name="Larimer J."/>
            <person name="McCowan C."/>
            <person name="Murphy C."/>
            <person name="Neiman D."/>
            <person name="Pearson M."/>
            <person name="Priest M."/>
            <person name="Roberts A."/>
            <person name="Saif S."/>
            <person name="Shea T."/>
            <person name="Sisk P."/>
            <person name="Sykes S."/>
            <person name="Wortman J."/>
            <person name="Nusbaum C."/>
            <person name="Birren B."/>
        </authorList>
    </citation>
    <scope>NUCLEOTIDE SEQUENCE [LARGE SCALE GENOMIC DNA]</scope>
    <source>
        <strain evidence="1 2">VD184</strain>
    </source>
</reference>
<dbReference type="AlphaFoldDB" id="A0A9W5RB64"/>
<comment type="caution">
    <text evidence="1">The sequence shown here is derived from an EMBL/GenBank/DDBJ whole genome shotgun (WGS) entry which is preliminary data.</text>
</comment>